<dbReference type="InterPro" id="IPR020843">
    <property type="entry name" value="ER"/>
</dbReference>
<evidence type="ECO:0000313" key="7">
    <source>
        <dbReference type="Proteomes" id="UP000658131"/>
    </source>
</evidence>
<keyword evidence="2 4" id="KW-0862">Zinc</keyword>
<dbReference type="PANTHER" id="PTHR43401:SF2">
    <property type="entry name" value="L-THREONINE 3-DEHYDROGENASE"/>
    <property type="match status" value="1"/>
</dbReference>
<name>A0ABR7NJI1_9FIRM</name>
<dbReference type="Gene3D" id="3.90.180.10">
    <property type="entry name" value="Medium-chain alcohol dehydrogenases, catalytic domain"/>
    <property type="match status" value="1"/>
</dbReference>
<organism evidence="6 7">
    <name type="scientific">Yanshouia hominis</name>
    <dbReference type="NCBI Taxonomy" id="2763673"/>
    <lineage>
        <taxon>Bacteria</taxon>
        <taxon>Bacillati</taxon>
        <taxon>Bacillota</taxon>
        <taxon>Clostridia</taxon>
        <taxon>Eubacteriales</taxon>
        <taxon>Oscillospiraceae</taxon>
        <taxon>Yanshouia</taxon>
    </lineage>
</organism>
<dbReference type="InterPro" id="IPR050129">
    <property type="entry name" value="Zn_alcohol_dh"/>
</dbReference>
<dbReference type="InterPro" id="IPR036291">
    <property type="entry name" value="NAD(P)-bd_dom_sf"/>
</dbReference>
<evidence type="ECO:0000259" key="5">
    <source>
        <dbReference type="SMART" id="SM00829"/>
    </source>
</evidence>
<comment type="cofactor">
    <cofactor evidence="4">
        <name>Zn(2+)</name>
        <dbReference type="ChEBI" id="CHEBI:29105"/>
    </cofactor>
</comment>
<dbReference type="SUPFAM" id="SSF50129">
    <property type="entry name" value="GroES-like"/>
    <property type="match status" value="1"/>
</dbReference>
<comment type="caution">
    <text evidence="6">The sequence shown here is derived from an EMBL/GenBank/DDBJ whole genome shotgun (WGS) entry which is preliminary data.</text>
</comment>
<dbReference type="InterPro" id="IPR011032">
    <property type="entry name" value="GroES-like_sf"/>
</dbReference>
<dbReference type="Gene3D" id="3.40.50.720">
    <property type="entry name" value="NAD(P)-binding Rossmann-like Domain"/>
    <property type="match status" value="1"/>
</dbReference>
<dbReference type="InterPro" id="IPR002328">
    <property type="entry name" value="ADH_Zn_CS"/>
</dbReference>
<gene>
    <name evidence="6" type="ORF">H8717_09160</name>
</gene>
<keyword evidence="1 4" id="KW-0479">Metal-binding</keyword>
<sequence>MRAGFIEKPEVAYFKEVEEPQIQNPTDVKIQVKVTGICGSEVHAYHGKHPFRIPPVVSGHEFSGVIVEVGSQVTKYRVGDRVTAEPHYGCGHCVECSEGHYNVCAAKKVLGSNGWSGSFGEFIVVPEQTVVKFDDGVTFEQGALIEPLAVGMHAVRQNDVSLGQNILIIGAGTIGLGVYLCAKIANPAKIIMADVVDNNLEIARKLGCTDTINSAKEDLEARVMEITGGVGADITFLAFGNAPVVEAAAKCTRRCGVISEIAIMPNGVGAPFGLIQNKELVVRGSNMYTRKDYEVVVDALNKGLIQTDLMISKIYPIEQMTEAMEMADKRTEPVVKVMMKF</sequence>
<evidence type="ECO:0000256" key="2">
    <source>
        <dbReference type="ARBA" id="ARBA00022833"/>
    </source>
</evidence>
<dbReference type="InterPro" id="IPR013154">
    <property type="entry name" value="ADH-like_N"/>
</dbReference>
<evidence type="ECO:0000256" key="4">
    <source>
        <dbReference type="RuleBase" id="RU361277"/>
    </source>
</evidence>
<dbReference type="SUPFAM" id="SSF51735">
    <property type="entry name" value="NAD(P)-binding Rossmann-fold domains"/>
    <property type="match status" value="1"/>
</dbReference>
<dbReference type="InterPro" id="IPR013149">
    <property type="entry name" value="ADH-like_C"/>
</dbReference>
<reference evidence="6 7" key="1">
    <citation type="submission" date="2020-08" db="EMBL/GenBank/DDBJ databases">
        <title>Genome public.</title>
        <authorList>
            <person name="Liu C."/>
            <person name="Sun Q."/>
        </authorList>
    </citation>
    <scope>NUCLEOTIDE SEQUENCE [LARGE SCALE GENOMIC DNA]</scope>
    <source>
        <strain evidence="6 7">BX1</strain>
    </source>
</reference>
<dbReference type="PANTHER" id="PTHR43401">
    <property type="entry name" value="L-THREONINE 3-DEHYDROGENASE"/>
    <property type="match status" value="1"/>
</dbReference>
<dbReference type="Pfam" id="PF00107">
    <property type="entry name" value="ADH_zinc_N"/>
    <property type="match status" value="1"/>
</dbReference>
<dbReference type="Pfam" id="PF08240">
    <property type="entry name" value="ADH_N"/>
    <property type="match status" value="1"/>
</dbReference>
<proteinExistence type="inferred from homology"/>
<evidence type="ECO:0000256" key="1">
    <source>
        <dbReference type="ARBA" id="ARBA00022723"/>
    </source>
</evidence>
<evidence type="ECO:0000313" key="6">
    <source>
        <dbReference type="EMBL" id="MBC8576571.1"/>
    </source>
</evidence>
<feature type="domain" description="Enoyl reductase (ER)" evidence="5">
    <location>
        <begin position="4"/>
        <end position="335"/>
    </location>
</feature>
<evidence type="ECO:0000256" key="3">
    <source>
        <dbReference type="ARBA" id="ARBA00023002"/>
    </source>
</evidence>
<dbReference type="Proteomes" id="UP000658131">
    <property type="component" value="Unassembled WGS sequence"/>
</dbReference>
<keyword evidence="7" id="KW-1185">Reference proteome</keyword>
<dbReference type="SMART" id="SM00829">
    <property type="entry name" value="PKS_ER"/>
    <property type="match status" value="1"/>
</dbReference>
<dbReference type="EMBL" id="JACRTB010000012">
    <property type="protein sequence ID" value="MBC8576571.1"/>
    <property type="molecule type" value="Genomic_DNA"/>
</dbReference>
<protein>
    <submittedName>
        <fullName evidence="6">Alcohol dehydrogenase catalytic domain-containing protein</fullName>
    </submittedName>
</protein>
<comment type="similarity">
    <text evidence="4">Belongs to the zinc-containing alcohol dehydrogenase family.</text>
</comment>
<keyword evidence="3" id="KW-0560">Oxidoreductase</keyword>
<dbReference type="RefSeq" id="WP_262400079.1">
    <property type="nucleotide sequence ID" value="NZ_JACRTB010000012.1"/>
</dbReference>
<dbReference type="PROSITE" id="PS00059">
    <property type="entry name" value="ADH_ZINC"/>
    <property type="match status" value="1"/>
</dbReference>
<accession>A0ABR7NJI1</accession>